<reference evidence="2" key="1">
    <citation type="journal article" date="2012" name="Science">
        <title>The Paleozoic origin of enzymatic lignin decomposition reconstructed from 31 fungal genomes.</title>
        <authorList>
            <person name="Floudas D."/>
            <person name="Binder M."/>
            <person name="Riley R."/>
            <person name="Barry K."/>
            <person name="Blanchette R.A."/>
            <person name="Henrissat B."/>
            <person name="Martinez A.T."/>
            <person name="Otillar R."/>
            <person name="Spatafora J.W."/>
            <person name="Yadav J.S."/>
            <person name="Aerts A."/>
            <person name="Benoit I."/>
            <person name="Boyd A."/>
            <person name="Carlson A."/>
            <person name="Copeland A."/>
            <person name="Coutinho P.M."/>
            <person name="de Vries R.P."/>
            <person name="Ferreira P."/>
            <person name="Findley K."/>
            <person name="Foster B."/>
            <person name="Gaskell J."/>
            <person name="Glotzer D."/>
            <person name="Gorecki P."/>
            <person name="Heitman J."/>
            <person name="Hesse C."/>
            <person name="Hori C."/>
            <person name="Igarashi K."/>
            <person name="Jurgens J.A."/>
            <person name="Kallen N."/>
            <person name="Kersten P."/>
            <person name="Kohler A."/>
            <person name="Kuees U."/>
            <person name="Kumar T.K.A."/>
            <person name="Kuo A."/>
            <person name="LaButti K."/>
            <person name="Larrondo L.F."/>
            <person name="Lindquist E."/>
            <person name="Ling A."/>
            <person name="Lombard V."/>
            <person name="Lucas S."/>
            <person name="Lundell T."/>
            <person name="Martin R."/>
            <person name="McLaughlin D.J."/>
            <person name="Morgenstern I."/>
            <person name="Morin E."/>
            <person name="Murat C."/>
            <person name="Nagy L.G."/>
            <person name="Nolan M."/>
            <person name="Ohm R.A."/>
            <person name="Patyshakuliyeva A."/>
            <person name="Rokas A."/>
            <person name="Ruiz-Duenas F.J."/>
            <person name="Sabat G."/>
            <person name="Salamov A."/>
            <person name="Samejima M."/>
            <person name="Schmutz J."/>
            <person name="Slot J.C."/>
            <person name="St John F."/>
            <person name="Stenlid J."/>
            <person name="Sun H."/>
            <person name="Sun S."/>
            <person name="Syed K."/>
            <person name="Tsang A."/>
            <person name="Wiebenga A."/>
            <person name="Young D."/>
            <person name="Pisabarro A."/>
            <person name="Eastwood D.C."/>
            <person name="Martin F."/>
            <person name="Cullen D."/>
            <person name="Grigoriev I.V."/>
            <person name="Hibbett D.S."/>
        </authorList>
    </citation>
    <scope>NUCLEOTIDE SEQUENCE [LARGE SCALE GENOMIC DNA]</scope>
    <source>
        <strain evidence="2">RWD-64-598 SS2</strain>
    </source>
</reference>
<dbReference type="RefSeq" id="XP_007766628.1">
    <property type="nucleotide sequence ID" value="XM_007768438.1"/>
</dbReference>
<proteinExistence type="predicted"/>
<protein>
    <recommendedName>
        <fullName evidence="3">F-box domain-containing protein</fullName>
    </recommendedName>
</protein>
<comment type="caution">
    <text evidence="1">The sequence shown here is derived from an EMBL/GenBank/DDBJ whole genome shotgun (WGS) entry which is preliminary data.</text>
</comment>
<evidence type="ECO:0000313" key="2">
    <source>
        <dbReference type="Proteomes" id="UP000053558"/>
    </source>
</evidence>
<dbReference type="GeneID" id="19202901"/>
<accession>A0A5M3MUC2</accession>
<organism evidence="1 2">
    <name type="scientific">Coniophora puteana (strain RWD-64-598)</name>
    <name type="common">Brown rot fungus</name>
    <dbReference type="NCBI Taxonomy" id="741705"/>
    <lineage>
        <taxon>Eukaryota</taxon>
        <taxon>Fungi</taxon>
        <taxon>Dikarya</taxon>
        <taxon>Basidiomycota</taxon>
        <taxon>Agaricomycotina</taxon>
        <taxon>Agaricomycetes</taxon>
        <taxon>Agaricomycetidae</taxon>
        <taxon>Boletales</taxon>
        <taxon>Coniophorineae</taxon>
        <taxon>Coniophoraceae</taxon>
        <taxon>Coniophora</taxon>
    </lineage>
</organism>
<dbReference type="OMA" id="IFREGHA"/>
<dbReference type="EMBL" id="JH711576">
    <property type="protein sequence ID" value="EIW82607.1"/>
    <property type="molecule type" value="Genomic_DNA"/>
</dbReference>
<evidence type="ECO:0000313" key="1">
    <source>
        <dbReference type="EMBL" id="EIW82607.1"/>
    </source>
</evidence>
<sequence length="453" mass="51565">MPATRDRSHSPIMSLPTEVLLMILDSARQQYLHRRIIGIKRTAIRNSAVQLAFVCRTWMNVLALKSVFWQTLSIQIDGPTFVPSVIKTFFTASRNQLVDVSIAPLDKDVCTLTAAQEQERVSFIVGQLARHLGRLIKLSVVTFYRSTLVESSHFLDRSDIPRLSTLHLVSQNTDVTTPLLISELKWPDLSELHTDAASFIDIFREGHASWLYDIDLRLTKFKPVDRKEGIDPLKFLDNLCELSQNKKLSLCIEDTDFDFDFDFDFDASSIALPSHITLMNLERLRLHNLKEPFVSLICSIVRSPDLEKIEISRCEIAPQSRPPHPRMRMPGLELHLTDISSSVLLLRMIQDFEGWKLYIEDCPGFNDWVLGAMAFSCRGEQQFACQSIASLEIKGCTFSPGALKHMCEMRLGVGAIEELDISDAVLPLEEHLGKWFEENVESFSWIGRESQLL</sequence>
<dbReference type="AlphaFoldDB" id="A0A5M3MUC2"/>
<dbReference type="Proteomes" id="UP000053558">
    <property type="component" value="Unassembled WGS sequence"/>
</dbReference>
<name>A0A5M3MUC2_CONPW</name>
<dbReference type="SUPFAM" id="SSF52047">
    <property type="entry name" value="RNI-like"/>
    <property type="match status" value="1"/>
</dbReference>
<evidence type="ECO:0008006" key="3">
    <source>
        <dbReference type="Google" id="ProtNLM"/>
    </source>
</evidence>
<dbReference type="KEGG" id="cput:CONPUDRAFT_151680"/>
<gene>
    <name evidence="1" type="ORF">CONPUDRAFT_151680</name>
</gene>
<keyword evidence="2" id="KW-1185">Reference proteome</keyword>